<keyword evidence="3" id="KW-1185">Reference proteome</keyword>
<protein>
    <submittedName>
        <fullName evidence="2">Uncharacterized protein</fullName>
    </submittedName>
</protein>
<feature type="signal peptide" evidence="1">
    <location>
        <begin position="1"/>
        <end position="21"/>
    </location>
</feature>
<organism evidence="2 3">
    <name type="scientific">Lentithecium fluviatile CBS 122367</name>
    <dbReference type="NCBI Taxonomy" id="1168545"/>
    <lineage>
        <taxon>Eukaryota</taxon>
        <taxon>Fungi</taxon>
        <taxon>Dikarya</taxon>
        <taxon>Ascomycota</taxon>
        <taxon>Pezizomycotina</taxon>
        <taxon>Dothideomycetes</taxon>
        <taxon>Pleosporomycetidae</taxon>
        <taxon>Pleosporales</taxon>
        <taxon>Massarineae</taxon>
        <taxon>Lentitheciaceae</taxon>
        <taxon>Lentithecium</taxon>
    </lineage>
</organism>
<accession>A0A6G1JBG6</accession>
<dbReference type="Proteomes" id="UP000799291">
    <property type="component" value="Unassembled WGS sequence"/>
</dbReference>
<gene>
    <name evidence="2" type="ORF">K458DRAFT_414976</name>
</gene>
<dbReference type="OrthoDB" id="5230873at2759"/>
<evidence type="ECO:0000256" key="1">
    <source>
        <dbReference type="SAM" id="SignalP"/>
    </source>
</evidence>
<keyword evidence="1" id="KW-0732">Signal</keyword>
<feature type="chain" id="PRO_5026301838" evidence="1">
    <location>
        <begin position="22"/>
        <end position="180"/>
    </location>
</feature>
<dbReference type="AlphaFoldDB" id="A0A6G1JBG6"/>
<evidence type="ECO:0000313" key="3">
    <source>
        <dbReference type="Proteomes" id="UP000799291"/>
    </source>
</evidence>
<sequence length="180" mass="18985">MFCKVTVLVALAACAESVVSAGVEFHLYAYGNGIKSGLQLFYGDGQAYVGASAPTFVTEAVNITLSQAEEGTEFVATPDTTVDWDSEPTMYIDTTEGAINAVGFVKGNETLGDGETTTGLGLYGGWAFHKVENSTIEMKFIATPTNESDIYLIKWNAGGTKASDEVAVSLRTQAPVSLDS</sequence>
<evidence type="ECO:0000313" key="2">
    <source>
        <dbReference type="EMBL" id="KAF2687907.1"/>
    </source>
</evidence>
<reference evidence="2" key="1">
    <citation type="journal article" date="2020" name="Stud. Mycol.">
        <title>101 Dothideomycetes genomes: a test case for predicting lifestyles and emergence of pathogens.</title>
        <authorList>
            <person name="Haridas S."/>
            <person name="Albert R."/>
            <person name="Binder M."/>
            <person name="Bloem J."/>
            <person name="Labutti K."/>
            <person name="Salamov A."/>
            <person name="Andreopoulos B."/>
            <person name="Baker S."/>
            <person name="Barry K."/>
            <person name="Bills G."/>
            <person name="Bluhm B."/>
            <person name="Cannon C."/>
            <person name="Castanera R."/>
            <person name="Culley D."/>
            <person name="Daum C."/>
            <person name="Ezra D."/>
            <person name="Gonzalez J."/>
            <person name="Henrissat B."/>
            <person name="Kuo A."/>
            <person name="Liang C."/>
            <person name="Lipzen A."/>
            <person name="Lutzoni F."/>
            <person name="Magnuson J."/>
            <person name="Mondo S."/>
            <person name="Nolan M."/>
            <person name="Ohm R."/>
            <person name="Pangilinan J."/>
            <person name="Park H.-J."/>
            <person name="Ramirez L."/>
            <person name="Alfaro M."/>
            <person name="Sun H."/>
            <person name="Tritt A."/>
            <person name="Yoshinaga Y."/>
            <person name="Zwiers L.-H."/>
            <person name="Turgeon B."/>
            <person name="Goodwin S."/>
            <person name="Spatafora J."/>
            <person name="Crous P."/>
            <person name="Grigoriev I."/>
        </authorList>
    </citation>
    <scope>NUCLEOTIDE SEQUENCE</scope>
    <source>
        <strain evidence="2">CBS 122367</strain>
    </source>
</reference>
<name>A0A6G1JBG6_9PLEO</name>
<proteinExistence type="predicted"/>
<dbReference type="EMBL" id="MU005574">
    <property type="protein sequence ID" value="KAF2687907.1"/>
    <property type="molecule type" value="Genomic_DNA"/>
</dbReference>